<protein>
    <recommendedName>
        <fullName evidence="5">Glycosidase</fullName>
    </recommendedName>
</protein>
<dbReference type="EMBL" id="DRTV01000223">
    <property type="protein sequence ID" value="HHF58406.1"/>
    <property type="molecule type" value="Genomic_DNA"/>
</dbReference>
<organism evidence="4">
    <name type="scientific">candidate division WOR-3 bacterium</name>
    <dbReference type="NCBI Taxonomy" id="2052148"/>
    <lineage>
        <taxon>Bacteria</taxon>
        <taxon>Bacteria division WOR-3</taxon>
    </lineage>
</organism>
<evidence type="ECO:0000256" key="2">
    <source>
        <dbReference type="ARBA" id="ARBA00022679"/>
    </source>
</evidence>
<name>A0A7C5I4Z5_UNCW3</name>
<reference evidence="4" key="1">
    <citation type="journal article" date="2020" name="mSystems">
        <title>Genome- and Community-Level Interaction Insights into Carbon Utilization and Element Cycling Functions of Hydrothermarchaeota in Hydrothermal Sediment.</title>
        <authorList>
            <person name="Zhou Z."/>
            <person name="Liu Y."/>
            <person name="Xu W."/>
            <person name="Pan J."/>
            <person name="Luo Z.H."/>
            <person name="Li M."/>
        </authorList>
    </citation>
    <scope>NUCLEOTIDE SEQUENCE [LARGE SCALE GENOMIC DNA]</scope>
    <source>
        <strain evidence="4">HyVt-94</strain>
    </source>
</reference>
<comment type="similarity">
    <text evidence="3">Belongs to the glycosyl hydrolase 130 family.</text>
</comment>
<evidence type="ECO:0008006" key="5">
    <source>
        <dbReference type="Google" id="ProtNLM"/>
    </source>
</evidence>
<dbReference type="PANTHER" id="PTHR34106:SF5">
    <property type="entry name" value="GLYCOSIDASE"/>
    <property type="match status" value="1"/>
</dbReference>
<dbReference type="AlphaFoldDB" id="A0A7C5I4Z5"/>
<dbReference type="Proteomes" id="UP000886014">
    <property type="component" value="Unassembled WGS sequence"/>
</dbReference>
<dbReference type="SUPFAM" id="SSF75005">
    <property type="entry name" value="Arabinanase/levansucrase/invertase"/>
    <property type="match status" value="1"/>
</dbReference>
<sequence>MLKPYGVPIKRLNGGKPIVVPKNNWWENEATINAAAFYLERSATNDPIIRKLISMENLDDPRLENGVVAVHYRALSKRAPGKQHSRSYVGLALFTPEVELLKRYPEPLILPSENPEEYDYLGIEDVRITRIGDTFYALYCGFDGKNMKVCMAISEDLINWEKLGLVRGDINSSNNKDAVLFPEKIDGHYFMIHRPMVGNVSNFSIHLAMSNSPIGVWKNCGMVLHSFENPACKDSWVGAGSVPIPLGDKRFLVLYHTGNYLKSGKREYDADAAIFNFQNFSPDNPAGIVEKRLEHLMVPETDGEKNSELSIDIVFPEGSYEYHGEIYIIYGAGERYVSAAKANKKTLLEYLEKSDNSNPFVKSP</sequence>
<evidence type="ECO:0000313" key="4">
    <source>
        <dbReference type="EMBL" id="HHF58406.1"/>
    </source>
</evidence>
<keyword evidence="2" id="KW-0808">Transferase</keyword>
<dbReference type="InterPro" id="IPR007184">
    <property type="entry name" value="Mannoside_phosphorylase"/>
</dbReference>
<keyword evidence="1" id="KW-0328">Glycosyltransferase</keyword>
<evidence type="ECO:0000256" key="1">
    <source>
        <dbReference type="ARBA" id="ARBA00022676"/>
    </source>
</evidence>
<evidence type="ECO:0000256" key="3">
    <source>
        <dbReference type="ARBA" id="ARBA00024356"/>
    </source>
</evidence>
<gene>
    <name evidence="4" type="ORF">ENL41_03170</name>
</gene>
<proteinExistence type="inferred from homology"/>
<dbReference type="PANTHER" id="PTHR34106">
    <property type="entry name" value="GLYCOSIDASE"/>
    <property type="match status" value="1"/>
</dbReference>
<dbReference type="GO" id="GO:0016757">
    <property type="term" value="F:glycosyltransferase activity"/>
    <property type="evidence" value="ECO:0007669"/>
    <property type="project" value="UniProtKB-KW"/>
</dbReference>
<dbReference type="Pfam" id="PF04041">
    <property type="entry name" value="Glyco_hydro_130"/>
    <property type="match status" value="1"/>
</dbReference>
<dbReference type="InterPro" id="IPR023296">
    <property type="entry name" value="Glyco_hydro_beta-prop_sf"/>
</dbReference>
<accession>A0A7C5I4Z5</accession>
<comment type="caution">
    <text evidence="4">The sequence shown here is derived from an EMBL/GenBank/DDBJ whole genome shotgun (WGS) entry which is preliminary data.</text>
</comment>
<dbReference type="Gene3D" id="2.115.10.20">
    <property type="entry name" value="Glycosyl hydrolase domain, family 43"/>
    <property type="match status" value="1"/>
</dbReference>